<dbReference type="RefSeq" id="WP_249310949.1">
    <property type="nucleotide sequence ID" value="NZ_JACRSU010000001.1"/>
</dbReference>
<evidence type="ECO:0000256" key="1">
    <source>
        <dbReference type="ARBA" id="ARBA00010641"/>
    </source>
</evidence>
<evidence type="ECO:0000256" key="3">
    <source>
        <dbReference type="ARBA" id="ARBA00023082"/>
    </source>
</evidence>
<dbReference type="Pfam" id="PF04542">
    <property type="entry name" value="Sigma70_r2"/>
    <property type="match status" value="1"/>
</dbReference>
<keyword evidence="5" id="KW-0804">Transcription</keyword>
<dbReference type="InterPro" id="IPR039425">
    <property type="entry name" value="RNA_pol_sigma-70-like"/>
</dbReference>
<comment type="similarity">
    <text evidence="1">Belongs to the sigma-70 factor family. ECF subfamily.</text>
</comment>
<dbReference type="PANTHER" id="PTHR43133">
    <property type="entry name" value="RNA POLYMERASE ECF-TYPE SIGMA FACTO"/>
    <property type="match status" value="1"/>
</dbReference>
<dbReference type="InterPro" id="IPR013324">
    <property type="entry name" value="RNA_pol_sigma_r3/r4-like"/>
</dbReference>
<dbReference type="Proteomes" id="UP000611762">
    <property type="component" value="Unassembled WGS sequence"/>
</dbReference>
<evidence type="ECO:0000313" key="8">
    <source>
        <dbReference type="EMBL" id="MBC8539738.1"/>
    </source>
</evidence>
<name>A0A926DIY7_9FIRM</name>
<keyword evidence="3" id="KW-0731">Sigma factor</keyword>
<dbReference type="InterPro" id="IPR013249">
    <property type="entry name" value="RNA_pol_sigma70_r4_t2"/>
</dbReference>
<organism evidence="8 9">
    <name type="scientific">Congzhengia minquanensis</name>
    <dbReference type="NCBI Taxonomy" id="2763657"/>
    <lineage>
        <taxon>Bacteria</taxon>
        <taxon>Bacillati</taxon>
        <taxon>Bacillota</taxon>
        <taxon>Clostridia</taxon>
        <taxon>Eubacteriales</taxon>
        <taxon>Oscillospiraceae</taxon>
        <taxon>Congzhengia</taxon>
    </lineage>
</organism>
<evidence type="ECO:0000313" key="9">
    <source>
        <dbReference type="Proteomes" id="UP000611762"/>
    </source>
</evidence>
<dbReference type="SUPFAM" id="SSF88659">
    <property type="entry name" value="Sigma3 and sigma4 domains of RNA polymerase sigma factors"/>
    <property type="match status" value="1"/>
</dbReference>
<dbReference type="PANTHER" id="PTHR43133:SF8">
    <property type="entry name" value="RNA POLYMERASE SIGMA FACTOR HI_1459-RELATED"/>
    <property type="match status" value="1"/>
</dbReference>
<evidence type="ECO:0000256" key="2">
    <source>
        <dbReference type="ARBA" id="ARBA00023015"/>
    </source>
</evidence>
<dbReference type="Pfam" id="PF08281">
    <property type="entry name" value="Sigma70_r4_2"/>
    <property type="match status" value="1"/>
</dbReference>
<reference evidence="8" key="1">
    <citation type="submission" date="2020-08" db="EMBL/GenBank/DDBJ databases">
        <title>Genome public.</title>
        <authorList>
            <person name="Liu C."/>
            <person name="Sun Q."/>
        </authorList>
    </citation>
    <scope>NUCLEOTIDE SEQUENCE</scope>
    <source>
        <strain evidence="8">H8</strain>
    </source>
</reference>
<dbReference type="GO" id="GO:0006352">
    <property type="term" value="P:DNA-templated transcription initiation"/>
    <property type="evidence" value="ECO:0007669"/>
    <property type="project" value="InterPro"/>
</dbReference>
<protein>
    <submittedName>
        <fullName evidence="8">Sigma-70 family RNA polymerase sigma factor</fullName>
    </submittedName>
</protein>
<accession>A0A926DIY7</accession>
<dbReference type="SUPFAM" id="SSF88946">
    <property type="entry name" value="Sigma2 domain of RNA polymerase sigma factors"/>
    <property type="match status" value="1"/>
</dbReference>
<keyword evidence="9" id="KW-1185">Reference proteome</keyword>
<dbReference type="NCBIfam" id="TIGR02937">
    <property type="entry name" value="sigma70-ECF"/>
    <property type="match status" value="1"/>
</dbReference>
<evidence type="ECO:0000256" key="5">
    <source>
        <dbReference type="ARBA" id="ARBA00023163"/>
    </source>
</evidence>
<evidence type="ECO:0000259" key="7">
    <source>
        <dbReference type="Pfam" id="PF08281"/>
    </source>
</evidence>
<dbReference type="InterPro" id="IPR036388">
    <property type="entry name" value="WH-like_DNA-bd_sf"/>
</dbReference>
<proteinExistence type="inferred from homology"/>
<evidence type="ECO:0000259" key="6">
    <source>
        <dbReference type="Pfam" id="PF04542"/>
    </source>
</evidence>
<feature type="domain" description="RNA polymerase sigma-70 region 2" evidence="6">
    <location>
        <begin position="22"/>
        <end position="88"/>
    </location>
</feature>
<keyword evidence="4" id="KW-0238">DNA-binding</keyword>
<dbReference type="InterPro" id="IPR014284">
    <property type="entry name" value="RNA_pol_sigma-70_dom"/>
</dbReference>
<comment type="caution">
    <text evidence="8">The sequence shown here is derived from an EMBL/GenBank/DDBJ whole genome shotgun (WGS) entry which is preliminary data.</text>
</comment>
<sequence>MNQDDKIVAGIIKKDQKAFELLVDEYGGLIWSIVKFHLSVFEVYQEECRNDILLSIWQNIDRYDANKNSLKNWIGAISKYKCIDYKRKYYKELRLEALDETIPDTKNTFEQTMQNEIDSLLSGLSPGDRELFYRHYILGEKVETIAKEFHKSSGYFYNRLSRGRKKLKQNLRRSDYFESNPSK</sequence>
<dbReference type="Gene3D" id="1.10.1740.10">
    <property type="match status" value="1"/>
</dbReference>
<dbReference type="AlphaFoldDB" id="A0A926DIY7"/>
<dbReference type="GO" id="GO:0016987">
    <property type="term" value="F:sigma factor activity"/>
    <property type="evidence" value="ECO:0007669"/>
    <property type="project" value="UniProtKB-KW"/>
</dbReference>
<dbReference type="EMBL" id="JACRSU010000001">
    <property type="protein sequence ID" value="MBC8539738.1"/>
    <property type="molecule type" value="Genomic_DNA"/>
</dbReference>
<evidence type="ECO:0000256" key="4">
    <source>
        <dbReference type="ARBA" id="ARBA00023125"/>
    </source>
</evidence>
<dbReference type="GO" id="GO:0003677">
    <property type="term" value="F:DNA binding"/>
    <property type="evidence" value="ECO:0007669"/>
    <property type="project" value="UniProtKB-KW"/>
</dbReference>
<keyword evidence="2" id="KW-0805">Transcription regulation</keyword>
<dbReference type="InterPro" id="IPR013325">
    <property type="entry name" value="RNA_pol_sigma_r2"/>
</dbReference>
<dbReference type="InterPro" id="IPR007627">
    <property type="entry name" value="RNA_pol_sigma70_r2"/>
</dbReference>
<dbReference type="Gene3D" id="1.10.10.10">
    <property type="entry name" value="Winged helix-like DNA-binding domain superfamily/Winged helix DNA-binding domain"/>
    <property type="match status" value="1"/>
</dbReference>
<feature type="domain" description="RNA polymerase sigma factor 70 region 4 type 2" evidence="7">
    <location>
        <begin position="115"/>
        <end position="167"/>
    </location>
</feature>
<gene>
    <name evidence="8" type="ORF">H8698_01955</name>
</gene>